<dbReference type="PANTHER" id="PTHR47703">
    <property type="entry name" value="D-AMINOACID AMINOTRANSFERASE-LIKE PLP-DEPENDENT ENZYMES SUPERFAMILY PROTEIN"/>
    <property type="match status" value="1"/>
</dbReference>
<dbReference type="InterPro" id="IPR043132">
    <property type="entry name" value="BCAT-like_C"/>
</dbReference>
<dbReference type="GO" id="GO:0003824">
    <property type="term" value="F:catalytic activity"/>
    <property type="evidence" value="ECO:0007669"/>
    <property type="project" value="InterPro"/>
</dbReference>
<keyword evidence="3" id="KW-1185">Reference proteome</keyword>
<dbReference type="EMBL" id="AGSI01000005">
    <property type="protein sequence ID" value="EIE24962.1"/>
    <property type="molecule type" value="Genomic_DNA"/>
</dbReference>
<evidence type="ECO:0000313" key="3">
    <source>
        <dbReference type="Proteomes" id="UP000007264"/>
    </source>
</evidence>
<feature type="compositionally biased region" description="Basic and acidic residues" evidence="1">
    <location>
        <begin position="40"/>
        <end position="50"/>
    </location>
</feature>
<accession>I0Z2U3</accession>
<reference evidence="2 3" key="1">
    <citation type="journal article" date="2012" name="Genome Biol.">
        <title>The genome of the polar eukaryotic microalga coccomyxa subellipsoidea reveals traits of cold adaptation.</title>
        <authorList>
            <person name="Blanc G."/>
            <person name="Agarkova I."/>
            <person name="Grimwood J."/>
            <person name="Kuo A."/>
            <person name="Brueggeman A."/>
            <person name="Dunigan D."/>
            <person name="Gurnon J."/>
            <person name="Ladunga I."/>
            <person name="Lindquist E."/>
            <person name="Lucas S."/>
            <person name="Pangilinan J."/>
            <person name="Proschold T."/>
            <person name="Salamov A."/>
            <person name="Schmutz J."/>
            <person name="Weeks D."/>
            <person name="Yamada T."/>
            <person name="Claverie J.M."/>
            <person name="Grigoriev I."/>
            <person name="Van Etten J."/>
            <person name="Lomsadze A."/>
            <person name="Borodovsky M."/>
        </authorList>
    </citation>
    <scope>NUCLEOTIDE SEQUENCE [LARGE SCALE GENOMIC DNA]</scope>
    <source>
        <strain evidence="2 3">C-169</strain>
    </source>
</reference>
<dbReference type="OrthoDB" id="511368at2759"/>
<dbReference type="KEGG" id="csl:COCSUDRAFT_83654"/>
<dbReference type="RefSeq" id="XP_005649506.1">
    <property type="nucleotide sequence ID" value="XM_005649449.1"/>
</dbReference>
<evidence type="ECO:0000313" key="2">
    <source>
        <dbReference type="EMBL" id="EIE24962.1"/>
    </source>
</evidence>
<protein>
    <submittedName>
        <fullName evidence="2">Uncharacterized protein</fullName>
    </submittedName>
</protein>
<proteinExistence type="predicted"/>
<sequence>MTNAGEVALKDVVDVVVHMAPVTQPLDSPVSVAVSGPGRKVPDAKDSQWARDRQPLEAQLPAGASEGLLCTDDGAVLESFVSNFFVRAFWRE</sequence>
<dbReference type="Gene3D" id="3.20.10.10">
    <property type="entry name" value="D-amino Acid Aminotransferase, subunit A, domain 2"/>
    <property type="match status" value="1"/>
</dbReference>
<comment type="caution">
    <text evidence="2">The sequence shown here is derived from an EMBL/GenBank/DDBJ whole genome shotgun (WGS) entry which is preliminary data.</text>
</comment>
<dbReference type="InterPro" id="IPR036038">
    <property type="entry name" value="Aminotransferase-like"/>
</dbReference>
<dbReference type="Proteomes" id="UP000007264">
    <property type="component" value="Unassembled WGS sequence"/>
</dbReference>
<dbReference type="PANTHER" id="PTHR47703:SF2">
    <property type="entry name" value="D-AMINOACID AMINOTRANSFERASE-LIKE PLP-DEPENDENT ENZYMES SUPERFAMILY PROTEIN"/>
    <property type="match status" value="1"/>
</dbReference>
<dbReference type="GeneID" id="17042572"/>
<feature type="region of interest" description="Disordered" evidence="1">
    <location>
        <begin position="30"/>
        <end position="50"/>
    </location>
</feature>
<gene>
    <name evidence="2" type="ORF">COCSUDRAFT_83654</name>
</gene>
<organism evidence="2 3">
    <name type="scientific">Coccomyxa subellipsoidea (strain C-169)</name>
    <name type="common">Green microalga</name>
    <dbReference type="NCBI Taxonomy" id="574566"/>
    <lineage>
        <taxon>Eukaryota</taxon>
        <taxon>Viridiplantae</taxon>
        <taxon>Chlorophyta</taxon>
        <taxon>core chlorophytes</taxon>
        <taxon>Trebouxiophyceae</taxon>
        <taxon>Trebouxiophyceae incertae sedis</taxon>
        <taxon>Coccomyxaceae</taxon>
        <taxon>Coccomyxa</taxon>
        <taxon>Coccomyxa subellipsoidea</taxon>
    </lineage>
</organism>
<dbReference type="SUPFAM" id="SSF56752">
    <property type="entry name" value="D-aminoacid aminotransferase-like PLP-dependent enzymes"/>
    <property type="match status" value="1"/>
</dbReference>
<name>I0Z2U3_COCSC</name>
<dbReference type="AlphaFoldDB" id="I0Z2U3"/>
<evidence type="ECO:0000256" key="1">
    <source>
        <dbReference type="SAM" id="MobiDB-lite"/>
    </source>
</evidence>